<accession>A0ABQ7QKZ7</accession>
<feature type="compositionally biased region" description="Basic and acidic residues" evidence="1">
    <location>
        <begin position="268"/>
        <end position="277"/>
    </location>
</feature>
<evidence type="ECO:0000256" key="1">
    <source>
        <dbReference type="SAM" id="MobiDB-lite"/>
    </source>
</evidence>
<feature type="region of interest" description="Disordered" evidence="1">
    <location>
        <begin position="84"/>
        <end position="104"/>
    </location>
</feature>
<feature type="compositionally biased region" description="Basic residues" evidence="1">
    <location>
        <begin position="217"/>
        <end position="227"/>
    </location>
</feature>
<feature type="compositionally biased region" description="Basic and acidic residues" evidence="1">
    <location>
        <begin position="317"/>
        <end position="339"/>
    </location>
</feature>
<gene>
    <name evidence="2" type="ORF">JYU34_008395</name>
</gene>
<comment type="caution">
    <text evidence="2">The sequence shown here is derived from an EMBL/GenBank/DDBJ whole genome shotgun (WGS) entry which is preliminary data.</text>
</comment>
<protein>
    <submittedName>
        <fullName evidence="2">Uncharacterized protein</fullName>
    </submittedName>
</protein>
<feature type="compositionally biased region" description="Acidic residues" evidence="1">
    <location>
        <begin position="180"/>
        <end position="189"/>
    </location>
</feature>
<evidence type="ECO:0000313" key="3">
    <source>
        <dbReference type="Proteomes" id="UP000823941"/>
    </source>
</evidence>
<dbReference type="EMBL" id="JAHIBW010000012">
    <property type="protein sequence ID" value="KAG7305856.1"/>
    <property type="molecule type" value="Genomic_DNA"/>
</dbReference>
<proteinExistence type="predicted"/>
<name>A0ABQ7QKZ7_PLUXY</name>
<organism evidence="2 3">
    <name type="scientific">Plutella xylostella</name>
    <name type="common">Diamondback moth</name>
    <name type="synonym">Plutella maculipennis</name>
    <dbReference type="NCBI Taxonomy" id="51655"/>
    <lineage>
        <taxon>Eukaryota</taxon>
        <taxon>Metazoa</taxon>
        <taxon>Ecdysozoa</taxon>
        <taxon>Arthropoda</taxon>
        <taxon>Hexapoda</taxon>
        <taxon>Insecta</taxon>
        <taxon>Pterygota</taxon>
        <taxon>Neoptera</taxon>
        <taxon>Endopterygota</taxon>
        <taxon>Lepidoptera</taxon>
        <taxon>Glossata</taxon>
        <taxon>Ditrysia</taxon>
        <taxon>Yponomeutoidea</taxon>
        <taxon>Plutellidae</taxon>
        <taxon>Plutella</taxon>
    </lineage>
</organism>
<feature type="compositionally biased region" description="Pro residues" evidence="1">
    <location>
        <begin position="10"/>
        <end position="19"/>
    </location>
</feature>
<sequence length="339" mass="35832">MTRPGDPARPALPAPPARPARPDFSSYYQSGGCAVTSHARPAPPVLLRRPTFVSVYSAVGAPAAPRCCCEQCASLACPVRATPPAPGGGERPAGEAPSAAPPAPPALPTACLGSTLCADPACPAQTRNIPRCLFPPDPPEPRLQARPPVVVVKESPVPEPAPPQGTCSSGCAGQRAASDDSAEEEDEEPTCAPTCRFYREPGQEPEPLDEPAEYTRRPRRKKKKKPAAPRCWSTPRRGGTGGRAAACPQCALLRHRELPYGPRPPSRYHRDCGREHTGPSSCALHGPDGGRGGRGGRGGAACPRPRECGRGPRRVLPSRDLDQDDGNRSKDCSCKRNRK</sequence>
<feature type="compositionally biased region" description="Gly residues" evidence="1">
    <location>
        <begin position="287"/>
        <end position="299"/>
    </location>
</feature>
<dbReference type="Proteomes" id="UP000823941">
    <property type="component" value="Chromosome 12"/>
</dbReference>
<feature type="region of interest" description="Disordered" evidence="1">
    <location>
        <begin position="258"/>
        <end position="339"/>
    </location>
</feature>
<feature type="region of interest" description="Disordered" evidence="1">
    <location>
        <begin position="154"/>
        <end position="245"/>
    </location>
</feature>
<keyword evidence="3" id="KW-1185">Reference proteome</keyword>
<feature type="region of interest" description="Disordered" evidence="1">
    <location>
        <begin position="1"/>
        <end position="25"/>
    </location>
</feature>
<reference evidence="2 3" key="1">
    <citation type="submission" date="2021-06" db="EMBL/GenBank/DDBJ databases">
        <title>A haploid diamondback moth (Plutella xylostella L.) genome assembly resolves 31 chromosomes and identifies a diamide resistance mutation.</title>
        <authorList>
            <person name="Ward C.M."/>
            <person name="Perry K.D."/>
            <person name="Baker G."/>
            <person name="Powis K."/>
            <person name="Heckel D.G."/>
            <person name="Baxter S.W."/>
        </authorList>
    </citation>
    <scope>NUCLEOTIDE SEQUENCE [LARGE SCALE GENOMIC DNA]</scope>
    <source>
        <strain evidence="2 3">LV</strain>
        <tissue evidence="2">Single pupa</tissue>
    </source>
</reference>
<evidence type="ECO:0000313" key="2">
    <source>
        <dbReference type="EMBL" id="KAG7305856.1"/>
    </source>
</evidence>